<keyword evidence="3" id="KW-1185">Reference proteome</keyword>
<name>A0ABU4YQF5_9HYPH</name>
<evidence type="ECO:0000256" key="1">
    <source>
        <dbReference type="SAM" id="Phobius"/>
    </source>
</evidence>
<keyword evidence="1" id="KW-0472">Membrane</keyword>
<keyword evidence="1" id="KW-1133">Transmembrane helix</keyword>
<protein>
    <submittedName>
        <fullName evidence="2">Uncharacterized protein</fullName>
    </submittedName>
</protein>
<keyword evidence="1" id="KW-0812">Transmembrane</keyword>
<dbReference type="Proteomes" id="UP001280156">
    <property type="component" value="Unassembled WGS sequence"/>
</dbReference>
<comment type="caution">
    <text evidence="2">The sequence shown here is derived from an EMBL/GenBank/DDBJ whole genome shotgun (WGS) entry which is preliminary data.</text>
</comment>
<evidence type="ECO:0000313" key="2">
    <source>
        <dbReference type="EMBL" id="MDX8487987.1"/>
    </source>
</evidence>
<dbReference type="EMBL" id="JAVIIV010000016">
    <property type="protein sequence ID" value="MDX8487987.1"/>
    <property type="molecule type" value="Genomic_DNA"/>
</dbReference>
<proteinExistence type="predicted"/>
<sequence>MGDGAESLPQVIAPFRQIVAFFLVFGHVTAFAVGRKEPIPGLLFIEGPTNAHRANQTTDHGVRKRDIECFDLAALRSGYVQDTGRKIDMLDRAFLIASGRWPESSMNRWNSRRTGFFKAAS</sequence>
<reference evidence="2 3" key="1">
    <citation type="submission" date="2023-08" db="EMBL/GenBank/DDBJ databases">
        <title>Implementing the SeqCode for naming new Mesorhizobium species isolated from Vachellia karroo root nodules.</title>
        <authorList>
            <person name="Van Lill M."/>
        </authorList>
    </citation>
    <scope>NUCLEOTIDE SEQUENCE [LARGE SCALE GENOMIC DNA]</scope>
    <source>
        <strain evidence="2 3">VK2B</strain>
    </source>
</reference>
<organism evidence="2 3">
    <name type="scientific">Mesorhizobium humile</name>
    <dbReference type="NCBI Taxonomy" id="3072313"/>
    <lineage>
        <taxon>Bacteria</taxon>
        <taxon>Pseudomonadati</taxon>
        <taxon>Pseudomonadota</taxon>
        <taxon>Alphaproteobacteria</taxon>
        <taxon>Hyphomicrobiales</taxon>
        <taxon>Phyllobacteriaceae</taxon>
        <taxon>Mesorhizobium</taxon>
    </lineage>
</organism>
<dbReference type="RefSeq" id="WP_320293568.1">
    <property type="nucleotide sequence ID" value="NZ_JAVIIU010000001.1"/>
</dbReference>
<evidence type="ECO:0000313" key="3">
    <source>
        <dbReference type="Proteomes" id="UP001280156"/>
    </source>
</evidence>
<feature type="transmembrane region" description="Helical" evidence="1">
    <location>
        <begin position="15"/>
        <end position="34"/>
    </location>
</feature>
<gene>
    <name evidence="2" type="ORF">RFM52_22675</name>
</gene>
<accession>A0ABU4YQF5</accession>